<dbReference type="Proteomes" id="UP000237105">
    <property type="component" value="Unassembled WGS sequence"/>
</dbReference>
<organism evidence="1 2">
    <name type="scientific">Parasponia andersonii</name>
    <name type="common">Sponia andersonii</name>
    <dbReference type="NCBI Taxonomy" id="3476"/>
    <lineage>
        <taxon>Eukaryota</taxon>
        <taxon>Viridiplantae</taxon>
        <taxon>Streptophyta</taxon>
        <taxon>Embryophyta</taxon>
        <taxon>Tracheophyta</taxon>
        <taxon>Spermatophyta</taxon>
        <taxon>Magnoliopsida</taxon>
        <taxon>eudicotyledons</taxon>
        <taxon>Gunneridae</taxon>
        <taxon>Pentapetalae</taxon>
        <taxon>rosids</taxon>
        <taxon>fabids</taxon>
        <taxon>Rosales</taxon>
        <taxon>Cannabaceae</taxon>
        <taxon>Parasponia</taxon>
    </lineage>
</organism>
<name>A0A2P5C525_PARAD</name>
<keyword evidence="2" id="KW-1185">Reference proteome</keyword>
<dbReference type="EMBL" id="JXTB01000174">
    <property type="protein sequence ID" value="PON56136.1"/>
    <property type="molecule type" value="Genomic_DNA"/>
</dbReference>
<dbReference type="OrthoDB" id="10308793at2759"/>
<evidence type="ECO:0000313" key="1">
    <source>
        <dbReference type="EMBL" id="PON56136.1"/>
    </source>
</evidence>
<sequence length="103" mass="11737">MHGSPHKEVCSSQFERVFPAWLLGCHRLPPVLHCDRTRNSSSDALLLHEEQSLCQAHNQLLGILRLVVLVHYVYLLLGDEICLLRRMNGSCSHEQSNFELAAF</sequence>
<accession>A0A2P5C525</accession>
<proteinExistence type="predicted"/>
<comment type="caution">
    <text evidence="1">The sequence shown here is derived from an EMBL/GenBank/DDBJ whole genome shotgun (WGS) entry which is preliminary data.</text>
</comment>
<dbReference type="AlphaFoldDB" id="A0A2P5C525"/>
<gene>
    <name evidence="1" type="ORF">PanWU01x14_183450</name>
</gene>
<protein>
    <submittedName>
        <fullName evidence="1">Uncharacterized protein</fullName>
    </submittedName>
</protein>
<reference evidence="2" key="1">
    <citation type="submission" date="2016-06" db="EMBL/GenBank/DDBJ databases">
        <title>Parallel loss of symbiosis genes in relatives of nitrogen-fixing non-legume Parasponia.</title>
        <authorList>
            <person name="Van Velzen R."/>
            <person name="Holmer R."/>
            <person name="Bu F."/>
            <person name="Rutten L."/>
            <person name="Van Zeijl A."/>
            <person name="Liu W."/>
            <person name="Santuari L."/>
            <person name="Cao Q."/>
            <person name="Sharma T."/>
            <person name="Shen D."/>
            <person name="Roswanjaya Y."/>
            <person name="Wardhani T."/>
            <person name="Kalhor M.S."/>
            <person name="Jansen J."/>
            <person name="Van den Hoogen J."/>
            <person name="Gungor B."/>
            <person name="Hartog M."/>
            <person name="Hontelez J."/>
            <person name="Verver J."/>
            <person name="Yang W.-C."/>
            <person name="Schijlen E."/>
            <person name="Repin R."/>
            <person name="Schilthuizen M."/>
            <person name="Schranz E."/>
            <person name="Heidstra R."/>
            <person name="Miyata K."/>
            <person name="Fedorova E."/>
            <person name="Kohlen W."/>
            <person name="Bisseling T."/>
            <person name="Smit S."/>
            <person name="Geurts R."/>
        </authorList>
    </citation>
    <scope>NUCLEOTIDE SEQUENCE [LARGE SCALE GENOMIC DNA]</scope>
    <source>
        <strain evidence="2">cv. WU1-14</strain>
    </source>
</reference>
<evidence type="ECO:0000313" key="2">
    <source>
        <dbReference type="Proteomes" id="UP000237105"/>
    </source>
</evidence>